<organism evidence="4 5">
    <name type="scientific">Pedobacter nyackensis</name>
    <dbReference type="NCBI Taxonomy" id="475255"/>
    <lineage>
        <taxon>Bacteria</taxon>
        <taxon>Pseudomonadati</taxon>
        <taxon>Bacteroidota</taxon>
        <taxon>Sphingobacteriia</taxon>
        <taxon>Sphingobacteriales</taxon>
        <taxon>Sphingobacteriaceae</taxon>
        <taxon>Pedobacter</taxon>
    </lineage>
</organism>
<dbReference type="AlphaFoldDB" id="A0A1W2F0M7"/>
<dbReference type="PRINTS" id="PR00081">
    <property type="entry name" value="GDHRDH"/>
</dbReference>
<dbReference type="PIRSF" id="PIRSF000126">
    <property type="entry name" value="11-beta-HSD1"/>
    <property type="match status" value="1"/>
</dbReference>
<comment type="similarity">
    <text evidence="1 3">Belongs to the short-chain dehydrogenases/reductases (SDR) family.</text>
</comment>
<dbReference type="PANTHER" id="PTHR42901:SF1">
    <property type="entry name" value="ALCOHOL DEHYDROGENASE"/>
    <property type="match status" value="1"/>
</dbReference>
<protein>
    <recommendedName>
        <fullName evidence="6">Short-chain dehydrogenase</fullName>
    </recommendedName>
</protein>
<dbReference type="SUPFAM" id="SSF51735">
    <property type="entry name" value="NAD(P)-binding Rossmann-fold domains"/>
    <property type="match status" value="1"/>
</dbReference>
<evidence type="ECO:0000313" key="4">
    <source>
        <dbReference type="EMBL" id="SMD15454.1"/>
    </source>
</evidence>
<evidence type="ECO:0008006" key="6">
    <source>
        <dbReference type="Google" id="ProtNLM"/>
    </source>
</evidence>
<dbReference type="Gene3D" id="3.40.50.720">
    <property type="entry name" value="NAD(P)-binding Rossmann-like Domain"/>
    <property type="match status" value="1"/>
</dbReference>
<dbReference type="Proteomes" id="UP000192678">
    <property type="component" value="Unassembled WGS sequence"/>
</dbReference>
<gene>
    <name evidence="4" type="ORF">SAMN04488101_11877</name>
</gene>
<evidence type="ECO:0000313" key="5">
    <source>
        <dbReference type="Proteomes" id="UP000192678"/>
    </source>
</evidence>
<reference evidence="4 5" key="1">
    <citation type="submission" date="2017-04" db="EMBL/GenBank/DDBJ databases">
        <authorList>
            <person name="Afonso C.L."/>
            <person name="Miller P.J."/>
            <person name="Scott M.A."/>
            <person name="Spackman E."/>
            <person name="Goraichik I."/>
            <person name="Dimitrov K.M."/>
            <person name="Suarez D.L."/>
            <person name="Swayne D.E."/>
        </authorList>
    </citation>
    <scope>NUCLEOTIDE SEQUENCE [LARGE SCALE GENOMIC DNA]</scope>
    <source>
        <strain evidence="4 5">DSM 19625</strain>
    </source>
</reference>
<dbReference type="InterPro" id="IPR036291">
    <property type="entry name" value="NAD(P)-bd_dom_sf"/>
</dbReference>
<keyword evidence="5" id="KW-1185">Reference proteome</keyword>
<dbReference type="PANTHER" id="PTHR42901">
    <property type="entry name" value="ALCOHOL DEHYDROGENASE"/>
    <property type="match status" value="1"/>
</dbReference>
<name>A0A1W2F0M7_9SPHI</name>
<evidence type="ECO:0000256" key="1">
    <source>
        <dbReference type="ARBA" id="ARBA00006484"/>
    </source>
</evidence>
<evidence type="ECO:0000256" key="3">
    <source>
        <dbReference type="RuleBase" id="RU000363"/>
    </source>
</evidence>
<accession>A0A1W2F0M7</accession>
<evidence type="ECO:0000256" key="2">
    <source>
        <dbReference type="ARBA" id="ARBA00023002"/>
    </source>
</evidence>
<dbReference type="PROSITE" id="PS00061">
    <property type="entry name" value="ADH_SHORT"/>
    <property type="match status" value="1"/>
</dbReference>
<dbReference type="InterPro" id="IPR020904">
    <property type="entry name" value="Sc_DH/Rdtase_CS"/>
</dbReference>
<dbReference type="Pfam" id="PF00106">
    <property type="entry name" value="adh_short"/>
    <property type="match status" value="1"/>
</dbReference>
<dbReference type="EMBL" id="FWYB01000018">
    <property type="protein sequence ID" value="SMD15454.1"/>
    <property type="molecule type" value="Genomic_DNA"/>
</dbReference>
<sequence>MRKIPCFMINEFALITGASKGIGKSMASQLAGAGYHLLLVARSEDELQQLAAQIQDKYNNKVFYLQADLSTETAPLEVAEWARQHTDKLSVLINNAGYGLWGDFEQLDLNAQMNMLALNINTVLSLTHHLLPLLKQQKQSYILNLSSTAAYQAVPTLALYAASKSFILSYSRALRYELKNTAVSVSCLCPGPTDTGFANRAGLDALADLAKKFNMSPENVASIGIKGMFNKKAEIIPGFLNRLSAFGAQYLNKSLIERITAGLYNR</sequence>
<dbReference type="STRING" id="475255.SAMN04488101_11877"/>
<dbReference type="PRINTS" id="PR00080">
    <property type="entry name" value="SDRFAMILY"/>
</dbReference>
<keyword evidence="2" id="KW-0560">Oxidoreductase</keyword>
<dbReference type="GO" id="GO:0016491">
    <property type="term" value="F:oxidoreductase activity"/>
    <property type="evidence" value="ECO:0007669"/>
    <property type="project" value="UniProtKB-KW"/>
</dbReference>
<dbReference type="InterPro" id="IPR002347">
    <property type="entry name" value="SDR_fam"/>
</dbReference>
<proteinExistence type="inferred from homology"/>